<proteinExistence type="predicted"/>
<organism evidence="2 3">
    <name type="scientific">Biomphalaria pfeifferi</name>
    <name type="common">Bloodfluke planorb</name>
    <name type="synonym">Freshwater snail</name>
    <dbReference type="NCBI Taxonomy" id="112525"/>
    <lineage>
        <taxon>Eukaryota</taxon>
        <taxon>Metazoa</taxon>
        <taxon>Spiralia</taxon>
        <taxon>Lophotrochozoa</taxon>
        <taxon>Mollusca</taxon>
        <taxon>Gastropoda</taxon>
        <taxon>Heterobranchia</taxon>
        <taxon>Euthyneura</taxon>
        <taxon>Panpulmonata</taxon>
        <taxon>Hygrophila</taxon>
        <taxon>Lymnaeoidea</taxon>
        <taxon>Planorbidae</taxon>
        <taxon>Biomphalaria</taxon>
    </lineage>
</organism>
<dbReference type="Proteomes" id="UP001233172">
    <property type="component" value="Unassembled WGS sequence"/>
</dbReference>
<reference evidence="2" key="2">
    <citation type="submission" date="2023-04" db="EMBL/GenBank/DDBJ databases">
        <authorList>
            <person name="Bu L."/>
            <person name="Lu L."/>
            <person name="Laidemitt M.R."/>
            <person name="Zhang S.M."/>
            <person name="Mutuku M."/>
            <person name="Mkoji G."/>
            <person name="Steinauer M."/>
            <person name="Loker E.S."/>
        </authorList>
    </citation>
    <scope>NUCLEOTIDE SEQUENCE</scope>
    <source>
        <strain evidence="2">KasaAsao</strain>
        <tissue evidence="2">Whole Snail</tissue>
    </source>
</reference>
<accession>A0AAD8BKX8</accession>
<comment type="caution">
    <text evidence="2">The sequence shown here is derived from an EMBL/GenBank/DDBJ whole genome shotgun (WGS) entry which is preliminary data.</text>
</comment>
<sequence length="54" mass="5711">SVRDSSANNNRLSPVLIQQSTPGSALQQSAPGPHRVKQWCKPVLVRASSSVVAT</sequence>
<protein>
    <submittedName>
        <fullName evidence="2">Uncharacterized protein</fullName>
    </submittedName>
</protein>
<feature type="region of interest" description="Disordered" evidence="1">
    <location>
        <begin position="1"/>
        <end position="33"/>
    </location>
</feature>
<feature type="compositionally biased region" description="Polar residues" evidence="1">
    <location>
        <begin position="1"/>
        <end position="30"/>
    </location>
</feature>
<gene>
    <name evidence="2" type="ORF">Bpfe_014627</name>
</gene>
<name>A0AAD8BKX8_BIOPF</name>
<evidence type="ECO:0000256" key="1">
    <source>
        <dbReference type="SAM" id="MobiDB-lite"/>
    </source>
</evidence>
<dbReference type="EMBL" id="JASAOG010000065">
    <property type="protein sequence ID" value="KAK0055958.1"/>
    <property type="molecule type" value="Genomic_DNA"/>
</dbReference>
<keyword evidence="3" id="KW-1185">Reference proteome</keyword>
<feature type="non-terminal residue" evidence="2">
    <location>
        <position position="1"/>
    </location>
</feature>
<dbReference type="AlphaFoldDB" id="A0AAD8BKX8"/>
<evidence type="ECO:0000313" key="3">
    <source>
        <dbReference type="Proteomes" id="UP001233172"/>
    </source>
</evidence>
<evidence type="ECO:0000313" key="2">
    <source>
        <dbReference type="EMBL" id="KAK0055958.1"/>
    </source>
</evidence>
<reference evidence="2" key="1">
    <citation type="journal article" date="2023" name="PLoS Negl. Trop. Dis.">
        <title>A genome sequence for Biomphalaria pfeifferi, the major vector snail for the human-infecting parasite Schistosoma mansoni.</title>
        <authorList>
            <person name="Bu L."/>
            <person name="Lu L."/>
            <person name="Laidemitt M.R."/>
            <person name="Zhang S.M."/>
            <person name="Mutuku M."/>
            <person name="Mkoji G."/>
            <person name="Steinauer M."/>
            <person name="Loker E.S."/>
        </authorList>
    </citation>
    <scope>NUCLEOTIDE SEQUENCE</scope>
    <source>
        <strain evidence="2">KasaAsao</strain>
    </source>
</reference>